<evidence type="ECO:0000256" key="3">
    <source>
        <dbReference type="ARBA" id="ARBA00022989"/>
    </source>
</evidence>
<dbReference type="HOGENOM" id="CLU_130981_0_0_10"/>
<dbReference type="STRING" id="926556.Echvi_4370"/>
<keyword evidence="2 5" id="KW-0812">Transmembrane</keyword>
<evidence type="ECO:0000313" key="8">
    <source>
        <dbReference type="Proteomes" id="UP000010796"/>
    </source>
</evidence>
<gene>
    <name evidence="7" type="ordered locus">Echvi_4370</name>
</gene>
<dbReference type="PATRIC" id="fig|926556.3.peg.4614"/>
<dbReference type="Pfam" id="PF07291">
    <property type="entry name" value="MauE"/>
    <property type="match status" value="1"/>
</dbReference>
<keyword evidence="8" id="KW-1185">Reference proteome</keyword>
<evidence type="ECO:0000313" key="7">
    <source>
        <dbReference type="EMBL" id="AGA80554.1"/>
    </source>
</evidence>
<dbReference type="GO" id="GO:0016020">
    <property type="term" value="C:membrane"/>
    <property type="evidence" value="ECO:0007669"/>
    <property type="project" value="UniProtKB-SubCell"/>
</dbReference>
<dbReference type="AlphaFoldDB" id="L0G2X5"/>
<feature type="transmembrane region" description="Helical" evidence="5">
    <location>
        <begin position="12"/>
        <end position="29"/>
    </location>
</feature>
<name>L0G2X5_ECHVK</name>
<keyword evidence="3 5" id="KW-1133">Transmembrane helix</keyword>
<evidence type="ECO:0000256" key="1">
    <source>
        <dbReference type="ARBA" id="ARBA00004141"/>
    </source>
</evidence>
<comment type="subcellular location">
    <subcellularLocation>
        <location evidence="1">Membrane</location>
        <topology evidence="1">Multi-pass membrane protein</topology>
    </subcellularLocation>
</comment>
<dbReference type="KEGG" id="evi:Echvi_4370"/>
<reference evidence="8" key="1">
    <citation type="submission" date="2012-02" db="EMBL/GenBank/DDBJ databases">
        <title>The complete genome of Echinicola vietnamensis DSM 17526.</title>
        <authorList>
            <person name="Lucas S."/>
            <person name="Copeland A."/>
            <person name="Lapidus A."/>
            <person name="Glavina del Rio T."/>
            <person name="Dalin E."/>
            <person name="Tice H."/>
            <person name="Bruce D."/>
            <person name="Goodwin L."/>
            <person name="Pitluck S."/>
            <person name="Peters L."/>
            <person name="Ovchinnikova G."/>
            <person name="Teshima H."/>
            <person name="Kyrpides N."/>
            <person name="Mavromatis K."/>
            <person name="Ivanova N."/>
            <person name="Brettin T."/>
            <person name="Detter J.C."/>
            <person name="Han C."/>
            <person name="Larimer F."/>
            <person name="Land M."/>
            <person name="Hauser L."/>
            <person name="Markowitz V."/>
            <person name="Cheng J.-F."/>
            <person name="Hugenholtz P."/>
            <person name="Woyke T."/>
            <person name="Wu D."/>
            <person name="Brambilla E."/>
            <person name="Klenk H.-P."/>
            <person name="Eisen J.A."/>
        </authorList>
    </citation>
    <scope>NUCLEOTIDE SEQUENCE [LARGE SCALE GENOMIC DNA]</scope>
    <source>
        <strain evidence="8">DSM 17526 / LMG 23754 / KMM 6221</strain>
    </source>
</reference>
<evidence type="ECO:0000256" key="5">
    <source>
        <dbReference type="SAM" id="Phobius"/>
    </source>
</evidence>
<sequence length="143" mass="15695">MKTTATDSKDPLYQTAAILYLSLWTFTGIEKLVDYASYLGEIRNQVFPLAWAEGLAPTVLIIELLLALLLLNSKTRKTALLLSTLLMTAFTTYIGLVWMGAFPRVPCSCAGFLEAIGWSGHLLFNAAFILLGIIGLIRPLNTI</sequence>
<evidence type="ECO:0000259" key="6">
    <source>
        <dbReference type="Pfam" id="PF07291"/>
    </source>
</evidence>
<protein>
    <recommendedName>
        <fullName evidence="6">Methylamine utilisation protein MauE domain-containing protein</fullName>
    </recommendedName>
</protein>
<dbReference type="RefSeq" id="WP_015268080.1">
    <property type="nucleotide sequence ID" value="NC_019904.1"/>
</dbReference>
<evidence type="ECO:0000256" key="2">
    <source>
        <dbReference type="ARBA" id="ARBA00022692"/>
    </source>
</evidence>
<dbReference type="EMBL" id="CP003346">
    <property type="protein sequence ID" value="AGA80554.1"/>
    <property type="molecule type" value="Genomic_DNA"/>
</dbReference>
<feature type="transmembrane region" description="Helical" evidence="5">
    <location>
        <begin position="78"/>
        <end position="98"/>
    </location>
</feature>
<accession>L0G2X5</accession>
<dbReference type="GO" id="GO:0030416">
    <property type="term" value="P:methylamine metabolic process"/>
    <property type="evidence" value="ECO:0007669"/>
    <property type="project" value="InterPro"/>
</dbReference>
<evidence type="ECO:0000256" key="4">
    <source>
        <dbReference type="ARBA" id="ARBA00023136"/>
    </source>
</evidence>
<dbReference type="Proteomes" id="UP000010796">
    <property type="component" value="Chromosome"/>
</dbReference>
<feature type="transmembrane region" description="Helical" evidence="5">
    <location>
        <begin position="118"/>
        <end position="137"/>
    </location>
</feature>
<dbReference type="InterPro" id="IPR009908">
    <property type="entry name" value="Methylamine_util_MauE"/>
</dbReference>
<proteinExistence type="predicted"/>
<dbReference type="OrthoDB" id="673785at2"/>
<feature type="domain" description="Methylamine utilisation protein MauE" evidence="6">
    <location>
        <begin position="11"/>
        <end position="137"/>
    </location>
</feature>
<organism evidence="7 8">
    <name type="scientific">Echinicola vietnamensis (strain DSM 17526 / LMG 23754 / KMM 6221)</name>
    <dbReference type="NCBI Taxonomy" id="926556"/>
    <lineage>
        <taxon>Bacteria</taxon>
        <taxon>Pseudomonadati</taxon>
        <taxon>Bacteroidota</taxon>
        <taxon>Cytophagia</taxon>
        <taxon>Cytophagales</taxon>
        <taxon>Cyclobacteriaceae</taxon>
        <taxon>Echinicola</taxon>
    </lineage>
</organism>
<feature type="transmembrane region" description="Helical" evidence="5">
    <location>
        <begin position="49"/>
        <end position="71"/>
    </location>
</feature>
<keyword evidence="4 5" id="KW-0472">Membrane</keyword>